<gene>
    <name evidence="1" type="ORF">JKP88DRAFT_278263</name>
</gene>
<evidence type="ECO:0000313" key="1">
    <source>
        <dbReference type="EMBL" id="KAG5182281.1"/>
    </source>
</evidence>
<dbReference type="EMBL" id="JAFCMP010000257">
    <property type="protein sequence ID" value="KAG5182281.1"/>
    <property type="molecule type" value="Genomic_DNA"/>
</dbReference>
<comment type="caution">
    <text evidence="1">The sequence shown here is derived from an EMBL/GenBank/DDBJ whole genome shotgun (WGS) entry which is preliminary data.</text>
</comment>
<sequence length="165" mass="18204">MTRDKIEAGHSADAITFSASEWGGTVTVTSNEDRELSRQRRALDHVSDRMTSYACSDQVKDTTDPPLSVEEWEGREIKVLFDEPELQLMLIEDMASDAECDALLSAAAGKLEDASVDGRSDKQLAALLTRTKAGRVVPRLDARPGEDPIADVYRRAYRLTNDMTG</sequence>
<keyword evidence="2" id="KW-1185">Reference proteome</keyword>
<dbReference type="OrthoDB" id="420380at2759"/>
<reference evidence="1" key="1">
    <citation type="submission" date="2021-02" db="EMBL/GenBank/DDBJ databases">
        <title>First Annotated Genome of the Yellow-green Alga Tribonema minus.</title>
        <authorList>
            <person name="Mahan K.M."/>
        </authorList>
    </citation>
    <scope>NUCLEOTIDE SEQUENCE</scope>
    <source>
        <strain evidence="1">UTEX B ZZ1240</strain>
    </source>
</reference>
<accession>A0A835YVH4</accession>
<proteinExistence type="predicted"/>
<dbReference type="AlphaFoldDB" id="A0A835YVH4"/>
<name>A0A835YVH4_9STRA</name>
<evidence type="ECO:0000313" key="2">
    <source>
        <dbReference type="Proteomes" id="UP000664859"/>
    </source>
</evidence>
<dbReference type="Proteomes" id="UP000664859">
    <property type="component" value="Unassembled WGS sequence"/>
</dbReference>
<organism evidence="1 2">
    <name type="scientific">Tribonema minus</name>
    <dbReference type="NCBI Taxonomy" id="303371"/>
    <lineage>
        <taxon>Eukaryota</taxon>
        <taxon>Sar</taxon>
        <taxon>Stramenopiles</taxon>
        <taxon>Ochrophyta</taxon>
        <taxon>PX clade</taxon>
        <taxon>Xanthophyceae</taxon>
        <taxon>Tribonematales</taxon>
        <taxon>Tribonemataceae</taxon>
        <taxon>Tribonema</taxon>
    </lineage>
</organism>
<protein>
    <submittedName>
        <fullName evidence="1">Uncharacterized protein</fullName>
    </submittedName>
</protein>